<evidence type="ECO:0000256" key="4">
    <source>
        <dbReference type="ARBA" id="ARBA00022676"/>
    </source>
</evidence>
<evidence type="ECO:0000256" key="15">
    <source>
        <dbReference type="ARBA" id="ARBA00049902"/>
    </source>
</evidence>
<keyword evidence="11 17" id="KW-0472">Membrane</keyword>
<keyword evidence="4" id="KW-0328">Glycosyltransferase</keyword>
<evidence type="ECO:0000256" key="1">
    <source>
        <dbReference type="ARBA" id="ARBA00022475"/>
    </source>
</evidence>
<keyword evidence="2 20" id="KW-0121">Carboxypeptidase</keyword>
<reference evidence="20 21" key="1">
    <citation type="journal article" date="2023" name="Microbiol. Spectr.">
        <title>Symbiosis of Carpenter Bees with Uncharacterized Lactic Acid Bacteria Showing NAD Auxotrophy.</title>
        <authorList>
            <person name="Kawasaki S."/>
            <person name="Ozawa K."/>
            <person name="Mori T."/>
            <person name="Yamamoto A."/>
            <person name="Ito M."/>
            <person name="Ohkuma M."/>
            <person name="Sakamoto M."/>
            <person name="Matsutani M."/>
        </authorList>
    </citation>
    <scope>NUCLEOTIDE SEQUENCE [LARGE SCALE GENOMIC DNA]</scope>
    <source>
        <strain evidence="20 21">KimC2</strain>
    </source>
</reference>
<keyword evidence="3" id="KW-0645">Protease</keyword>
<protein>
    <submittedName>
        <fullName evidence="20">Carboxypeptidase</fullName>
    </submittedName>
</protein>
<evidence type="ECO:0000256" key="14">
    <source>
        <dbReference type="ARBA" id="ARBA00034000"/>
    </source>
</evidence>
<dbReference type="Gene3D" id="3.40.50.12800">
    <property type="match status" value="1"/>
</dbReference>
<dbReference type="InterPro" id="IPR001460">
    <property type="entry name" value="PCN-bd_Tpept"/>
</dbReference>
<comment type="catalytic activity">
    <reaction evidence="14">
        <text>Preferential cleavage: (Ac)2-L-Lys-D-Ala-|-D-Ala. Also transpeptidation of peptidyl-alanyl moieties that are N-acyl substituents of D-alanine.</text>
        <dbReference type="EC" id="3.4.16.4"/>
    </reaction>
</comment>
<evidence type="ECO:0000256" key="6">
    <source>
        <dbReference type="ARBA" id="ARBA00022692"/>
    </source>
</evidence>
<keyword evidence="12" id="KW-0511">Multifunctional enzyme</keyword>
<feature type="transmembrane region" description="Helical" evidence="17">
    <location>
        <begin position="37"/>
        <end position="61"/>
    </location>
</feature>
<dbReference type="RefSeq" id="WP_317695274.1">
    <property type="nucleotide sequence ID" value="NZ_AP026801.1"/>
</dbReference>
<organism evidence="20 21">
    <name type="scientific">Xylocopilactobacillus apis</name>
    <dbReference type="NCBI Taxonomy" id="2932183"/>
    <lineage>
        <taxon>Bacteria</taxon>
        <taxon>Bacillati</taxon>
        <taxon>Bacillota</taxon>
        <taxon>Bacilli</taxon>
        <taxon>Lactobacillales</taxon>
        <taxon>Lactobacillaceae</taxon>
        <taxon>Xylocopilactobacillus</taxon>
    </lineage>
</organism>
<dbReference type="GO" id="GO:0009002">
    <property type="term" value="F:serine-type D-Ala-D-Ala carboxypeptidase activity"/>
    <property type="evidence" value="ECO:0007669"/>
    <property type="project" value="UniProtKB-EC"/>
</dbReference>
<evidence type="ECO:0000256" key="5">
    <source>
        <dbReference type="ARBA" id="ARBA00022679"/>
    </source>
</evidence>
<keyword evidence="5" id="KW-0808">Transferase</keyword>
<evidence type="ECO:0000259" key="19">
    <source>
        <dbReference type="Pfam" id="PF00912"/>
    </source>
</evidence>
<keyword evidence="1" id="KW-1003">Cell membrane</keyword>
<evidence type="ECO:0000256" key="7">
    <source>
        <dbReference type="ARBA" id="ARBA00022801"/>
    </source>
</evidence>
<dbReference type="GO" id="GO:0008658">
    <property type="term" value="F:penicillin binding"/>
    <property type="evidence" value="ECO:0007669"/>
    <property type="project" value="InterPro"/>
</dbReference>
<dbReference type="GO" id="GO:0008360">
    <property type="term" value="P:regulation of cell shape"/>
    <property type="evidence" value="ECO:0007669"/>
    <property type="project" value="UniProtKB-KW"/>
</dbReference>
<gene>
    <name evidence="20" type="ORF">KIMC2_13540</name>
</gene>
<keyword evidence="9" id="KW-0573">Peptidoglycan synthesis</keyword>
<evidence type="ECO:0000256" key="8">
    <source>
        <dbReference type="ARBA" id="ARBA00022960"/>
    </source>
</evidence>
<dbReference type="InterPro" id="IPR012338">
    <property type="entry name" value="Beta-lactam/transpept-like"/>
</dbReference>
<dbReference type="PANTHER" id="PTHR32282:SF32">
    <property type="entry name" value="PENICILLIN-BINDING PROTEIN 2A"/>
    <property type="match status" value="1"/>
</dbReference>
<dbReference type="GO" id="GO:0006508">
    <property type="term" value="P:proteolysis"/>
    <property type="evidence" value="ECO:0007669"/>
    <property type="project" value="UniProtKB-KW"/>
</dbReference>
<dbReference type="EMBL" id="AP026801">
    <property type="protein sequence ID" value="BDR56792.1"/>
    <property type="molecule type" value="Genomic_DNA"/>
</dbReference>
<evidence type="ECO:0000256" key="10">
    <source>
        <dbReference type="ARBA" id="ARBA00022989"/>
    </source>
</evidence>
<dbReference type="InterPro" id="IPR023346">
    <property type="entry name" value="Lysozyme-like_dom_sf"/>
</dbReference>
<sequence length="897" mass="100341">MDKLKEFFISFGNNLKALNKEQIFHQIDLGLQIIRKVVLNFMALGILALGLLFGIAVGYFASILNEESIPTVSQIDKLIHDVDQSSTLYFADNSSLGEIQSDIVSYKVKSNQISPWIKKAIVASEDEDFYIHRGVMPRAVFRAALSDIFGLGAQTGGSTLTQQLVKMQILSSETTFKRKATEIFLAMRVSKFFSKDDVLTSYLNAASFGRNNKGENINGIGAAAQGIFGKNCHDLSIAQSAFVVGLVQSPFAYTPFDNKGAIDKNTVKYGLKRSKIVLFRLYRDGKLSKEQYHSALKEDLSKEFLKPAASTKHINNNGYTYSAVKEEAQDILANVLMDDDGIDSDKVKESTYKRYYDAARLKLSQNGYKIYSTINPKINNSMQQILTNSRDLFSETHTDSVYDQQKNDFVELSEPVQHGTVVLDNKSGGVLGFIGGVDFKLNEFNHAFNNRRSPGSSIKPLLVYGPAIDSGIIGSHSVLADFPAKYGNYEPSDYDQTFQNRFVSATESLAQSYNVPTVNLYQALRQKDTNLAKSYMDKMNIELTDKEYNELGISLGGTDHGLSPLQEAGAYAAFSNDGDYQRPYVVSKILDPTGRVVYEHKTKKVKVYSDATSYIMRKMMQEVVQNGTATLLGSNLEFDSDKLYGKTGTSNDNRDYWFTGSTPGITISSWIGYDNRSGNSYNLQMSDSDSNLRYVARILNRIYENNPDFLKLNEQKSKPKSVKEYNVLLKTGTLPGTINTNSSSFTMRGQTVESLYAKGEPKEISVNFGIGGYASDYRLFWANYFGQYNGYGIVSSAFKGMEYDTSNPKEYFSYYEAPRNSSSNNYYNSVNNNQGYYNQSGNENYYQNYNQTGNYGGLNNSNGYNQNQQTNQYGGEDQNNNQINQNQSNNYNNGNGQ</sequence>
<evidence type="ECO:0000256" key="2">
    <source>
        <dbReference type="ARBA" id="ARBA00022645"/>
    </source>
</evidence>
<accession>A0AAU9D7N4</accession>
<dbReference type="GO" id="GO:0008955">
    <property type="term" value="F:peptidoglycan glycosyltransferase activity"/>
    <property type="evidence" value="ECO:0007669"/>
    <property type="project" value="UniProtKB-EC"/>
</dbReference>
<dbReference type="GO" id="GO:0030288">
    <property type="term" value="C:outer membrane-bounded periplasmic space"/>
    <property type="evidence" value="ECO:0007669"/>
    <property type="project" value="TreeGrafter"/>
</dbReference>
<evidence type="ECO:0000256" key="3">
    <source>
        <dbReference type="ARBA" id="ARBA00022670"/>
    </source>
</evidence>
<dbReference type="InterPro" id="IPR001264">
    <property type="entry name" value="Glyco_trans_51"/>
</dbReference>
<comment type="catalytic activity">
    <reaction evidence="15">
        <text>[GlcNAc-(1-&gt;4)-Mur2Ac(oyl-L-Ala-gamma-D-Glu-L-Lys-D-Ala-D-Ala)](n)-di-trans,octa-cis-undecaprenyl diphosphate + beta-D-GlcNAc-(1-&gt;4)-Mur2Ac(oyl-L-Ala-gamma-D-Glu-L-Lys-D-Ala-D-Ala)-di-trans,octa-cis-undecaprenyl diphosphate = [GlcNAc-(1-&gt;4)-Mur2Ac(oyl-L-Ala-gamma-D-Glu-L-Lys-D-Ala-D-Ala)](n+1)-di-trans,octa-cis-undecaprenyl diphosphate + di-trans,octa-cis-undecaprenyl diphosphate + H(+)</text>
        <dbReference type="Rhea" id="RHEA:23708"/>
        <dbReference type="Rhea" id="RHEA-COMP:9602"/>
        <dbReference type="Rhea" id="RHEA-COMP:9603"/>
        <dbReference type="ChEBI" id="CHEBI:15378"/>
        <dbReference type="ChEBI" id="CHEBI:58405"/>
        <dbReference type="ChEBI" id="CHEBI:60033"/>
        <dbReference type="ChEBI" id="CHEBI:78435"/>
        <dbReference type="EC" id="2.4.99.28"/>
    </reaction>
</comment>
<keyword evidence="21" id="KW-1185">Reference proteome</keyword>
<evidence type="ECO:0000259" key="18">
    <source>
        <dbReference type="Pfam" id="PF00905"/>
    </source>
</evidence>
<dbReference type="AlphaFoldDB" id="A0AAU9D7N4"/>
<evidence type="ECO:0000256" key="11">
    <source>
        <dbReference type="ARBA" id="ARBA00023136"/>
    </source>
</evidence>
<evidence type="ECO:0000313" key="20">
    <source>
        <dbReference type="EMBL" id="BDR56792.1"/>
    </source>
</evidence>
<dbReference type="SUPFAM" id="SSF53955">
    <property type="entry name" value="Lysozyme-like"/>
    <property type="match status" value="1"/>
</dbReference>
<dbReference type="InterPro" id="IPR036950">
    <property type="entry name" value="PBP_transglycosylase"/>
</dbReference>
<dbReference type="Proteomes" id="UP001321804">
    <property type="component" value="Chromosome"/>
</dbReference>
<evidence type="ECO:0000313" key="21">
    <source>
        <dbReference type="Proteomes" id="UP001321804"/>
    </source>
</evidence>
<feature type="domain" description="Penicillin-binding protein transpeptidase" evidence="18">
    <location>
        <begin position="420"/>
        <end position="703"/>
    </location>
</feature>
<keyword evidence="13" id="KW-0961">Cell wall biogenesis/degradation</keyword>
<feature type="region of interest" description="Disordered" evidence="16">
    <location>
        <begin position="822"/>
        <end position="897"/>
    </location>
</feature>
<keyword evidence="6 17" id="KW-0812">Transmembrane</keyword>
<dbReference type="KEGG" id="xak:KIMC2_13540"/>
<dbReference type="Gene3D" id="3.40.710.10">
    <property type="entry name" value="DD-peptidase/beta-lactamase superfamily"/>
    <property type="match status" value="1"/>
</dbReference>
<dbReference type="GO" id="GO:0009252">
    <property type="term" value="P:peptidoglycan biosynthetic process"/>
    <property type="evidence" value="ECO:0007669"/>
    <property type="project" value="UniProtKB-KW"/>
</dbReference>
<name>A0AAU9D7N4_9LACO</name>
<evidence type="ECO:0000256" key="9">
    <source>
        <dbReference type="ARBA" id="ARBA00022984"/>
    </source>
</evidence>
<dbReference type="Gene3D" id="3.90.1310.40">
    <property type="match status" value="1"/>
</dbReference>
<dbReference type="GO" id="GO:0071555">
    <property type="term" value="P:cell wall organization"/>
    <property type="evidence" value="ECO:0007669"/>
    <property type="project" value="UniProtKB-KW"/>
</dbReference>
<dbReference type="InterPro" id="IPR050396">
    <property type="entry name" value="Glycosyltr_51/Transpeptidase"/>
</dbReference>
<keyword evidence="7" id="KW-0378">Hydrolase</keyword>
<keyword evidence="8" id="KW-0133">Cell shape</keyword>
<proteinExistence type="predicted"/>
<dbReference type="Gene3D" id="1.10.3810.10">
    <property type="entry name" value="Biosynthetic peptidoglycan transglycosylase-like"/>
    <property type="match status" value="1"/>
</dbReference>
<dbReference type="PANTHER" id="PTHR32282">
    <property type="entry name" value="BINDING PROTEIN TRANSPEPTIDASE, PUTATIVE-RELATED"/>
    <property type="match status" value="1"/>
</dbReference>
<dbReference type="Pfam" id="PF00912">
    <property type="entry name" value="Transgly"/>
    <property type="match status" value="1"/>
</dbReference>
<dbReference type="Pfam" id="PF00905">
    <property type="entry name" value="Transpeptidase"/>
    <property type="match status" value="1"/>
</dbReference>
<feature type="domain" description="Glycosyl transferase family 51" evidence="19">
    <location>
        <begin position="96"/>
        <end position="264"/>
    </location>
</feature>
<evidence type="ECO:0000256" key="13">
    <source>
        <dbReference type="ARBA" id="ARBA00023316"/>
    </source>
</evidence>
<evidence type="ECO:0000256" key="16">
    <source>
        <dbReference type="SAM" id="MobiDB-lite"/>
    </source>
</evidence>
<dbReference type="SUPFAM" id="SSF56601">
    <property type="entry name" value="beta-lactamase/transpeptidase-like"/>
    <property type="match status" value="1"/>
</dbReference>
<evidence type="ECO:0000256" key="17">
    <source>
        <dbReference type="SAM" id="Phobius"/>
    </source>
</evidence>
<keyword evidence="10 17" id="KW-1133">Transmembrane helix</keyword>
<evidence type="ECO:0000256" key="12">
    <source>
        <dbReference type="ARBA" id="ARBA00023268"/>
    </source>
</evidence>